<dbReference type="EMBL" id="ADMH02000135">
    <property type="protein sequence ID" value="ETN67642.1"/>
    <property type="molecule type" value="Genomic_DNA"/>
</dbReference>
<dbReference type="HOGENOM" id="CLU_502702_0_0_1"/>
<evidence type="ECO:0000313" key="3">
    <source>
        <dbReference type="EMBL" id="ETN67642.1"/>
    </source>
</evidence>
<accession>W5JTE2</accession>
<dbReference type="VEuPathDB" id="VectorBase:ADAC000530"/>
<dbReference type="AlphaFoldDB" id="W5JTE2"/>
<sequence length="667" mass="75725">MTPINQASLQDLMQWRQITDLWVKCACSIETDDAIDPCWFYGTFFELSLSAAVPLKETSLVEFLRSHFPDFELVLSSEGEIMEVDCVLVYSLLLYFSCLLHPIPRLQDVCKQFASHEQRIVKCFLECFLTTDKINRWFVGSAIGAAVRSAAPNMQYQAKEDEMGSHWHEVLHKIKDLNQQLETARSENASLSKENDYIRSRSVAMKELEKQNQWLRKRHKDAEEECMVLHNEIAACKDALVKTKSDLHDLQKRCSVQQVDLAEKTQKCSALSDTVANMHEKLEHTEGILAELNVAHQEILCKLAQSDQSTDSVVQALTKALRELQTSYDQCHYNSEVLSAKLYMERVKNEKIRKEIATIREQCDLEKREARKIHGENMDKIKERMKLLQEQLALEERKNENVPQQTCLCKYDSSVEEINKENPPKQICPPAAKIKQENEEPELFTAQYLEDLQNGKCRLPNGSQVPNSELMERNSKVLPHLRTNYTALYSECEIDSIDTPPSIGKQRNNSPDQYKEAAKEKNVKLVGTSSVATSSLKSKPLGSGSKAGATKTAGTQKLLVNSSSLLSILSQHNEDTPTVANIVDSRNSHPMRNMTVNVLREAITMVLNNRQQNSGDSTDRPQTPVPRCTSGSQSTGTKKQNRKRSILFDANRRLDDVPSVSRRQPRQ</sequence>
<evidence type="ECO:0000256" key="2">
    <source>
        <dbReference type="SAM" id="MobiDB-lite"/>
    </source>
</evidence>
<dbReference type="EnsemblMetazoa" id="ADAC000530-RA">
    <property type="protein sequence ID" value="ADAC000530-PA"/>
    <property type="gene ID" value="ADAC000530"/>
</dbReference>
<reference evidence="4" key="4">
    <citation type="submission" date="2015-06" db="UniProtKB">
        <authorList>
            <consortium name="EnsemblMetazoa"/>
        </authorList>
    </citation>
    <scope>IDENTIFICATION</scope>
</reference>
<dbReference type="STRING" id="43151.W5JTE2"/>
<proteinExistence type="predicted"/>
<reference evidence="3" key="2">
    <citation type="submission" date="2010-05" db="EMBL/GenBank/DDBJ databases">
        <authorList>
            <person name="Almeida L.G."/>
            <person name="Nicolas M.F."/>
            <person name="Souza R.C."/>
            <person name="Vasconcelos A.T.R."/>
        </authorList>
    </citation>
    <scope>NUCLEOTIDE SEQUENCE</scope>
</reference>
<dbReference type="VEuPathDB" id="VectorBase:ADAR2_011093"/>
<reference evidence="3" key="3">
    <citation type="journal article" date="2013" name="Nucleic Acids Res.">
        <title>The genome of Anopheles darlingi, the main neotropical malaria vector.</title>
        <authorList>
            <person name="Marinotti O."/>
            <person name="Cerqueira G.C."/>
            <person name="de Almeida L.G."/>
            <person name="Ferro M.I."/>
            <person name="Loreto E.L."/>
            <person name="Zaha A."/>
            <person name="Teixeira S.M."/>
            <person name="Wespiser A.R."/>
            <person name="Almeida E Silva A."/>
            <person name="Schlindwein A.D."/>
            <person name="Pacheco A.C."/>
            <person name="Silva A.L."/>
            <person name="Graveley B.R."/>
            <person name="Walenz B.P."/>
            <person name="Lima Bde A."/>
            <person name="Ribeiro C.A."/>
            <person name="Nunes-Silva C.G."/>
            <person name="de Carvalho C.R."/>
            <person name="Soares C.M."/>
            <person name="de Menezes C.B."/>
            <person name="Matiolli C."/>
            <person name="Caffrey D."/>
            <person name="Araujo D.A."/>
            <person name="de Oliveira D.M."/>
            <person name="Golenbock D."/>
            <person name="Grisard E.C."/>
            <person name="Fantinatti-Garboggini F."/>
            <person name="de Carvalho F.M."/>
            <person name="Barcellos F.G."/>
            <person name="Prosdocimi F."/>
            <person name="May G."/>
            <person name="Azevedo Junior G.M."/>
            <person name="Guimaraes G.M."/>
            <person name="Goldman G.H."/>
            <person name="Padilha I.Q."/>
            <person name="Batista Jda S."/>
            <person name="Ferro J.A."/>
            <person name="Ribeiro J.M."/>
            <person name="Fietto J.L."/>
            <person name="Dabbas K.M."/>
            <person name="Cerdeira L."/>
            <person name="Agnez-Lima L.F."/>
            <person name="Brocchi M."/>
            <person name="de Carvalho M.O."/>
            <person name="Teixeira Mde M."/>
            <person name="Diniz Maia Mde M."/>
            <person name="Goldman M.H."/>
            <person name="Cruz Schneider M.P."/>
            <person name="Felipe M.S."/>
            <person name="Hungria M."/>
            <person name="Nicolas M.F."/>
            <person name="Pereira M."/>
            <person name="Montes M.A."/>
            <person name="Cantao M.E."/>
            <person name="Vincentz M."/>
            <person name="Rafael M.S."/>
            <person name="Silverman N."/>
            <person name="Stoco P.H."/>
            <person name="Souza R.C."/>
            <person name="Vicentini R."/>
            <person name="Gazzinelli R.T."/>
            <person name="Neves Rde O."/>
            <person name="Silva R."/>
            <person name="Astolfi-Filho S."/>
            <person name="Maciel T.E."/>
            <person name="Urmenyi T.P."/>
            <person name="Tadei W.P."/>
            <person name="Camargo E.P."/>
            <person name="de Vasconcelos A.T."/>
        </authorList>
    </citation>
    <scope>NUCLEOTIDE SEQUENCE</scope>
</reference>
<dbReference type="Proteomes" id="UP000000673">
    <property type="component" value="Unassembled WGS sequence"/>
</dbReference>
<feature type="region of interest" description="Disordered" evidence="2">
    <location>
        <begin position="609"/>
        <end position="667"/>
    </location>
</feature>
<evidence type="ECO:0000256" key="1">
    <source>
        <dbReference type="SAM" id="Coils"/>
    </source>
</evidence>
<evidence type="ECO:0000313" key="5">
    <source>
        <dbReference type="Proteomes" id="UP000000673"/>
    </source>
</evidence>
<keyword evidence="1" id="KW-0175">Coiled coil</keyword>
<evidence type="ECO:0000313" key="4">
    <source>
        <dbReference type="EnsemblMetazoa" id="ADAC000530-PA"/>
    </source>
</evidence>
<feature type="coiled-coil region" evidence="1">
    <location>
        <begin position="349"/>
        <end position="398"/>
    </location>
</feature>
<organism evidence="3">
    <name type="scientific">Anopheles darlingi</name>
    <name type="common">Mosquito</name>
    <dbReference type="NCBI Taxonomy" id="43151"/>
    <lineage>
        <taxon>Eukaryota</taxon>
        <taxon>Metazoa</taxon>
        <taxon>Ecdysozoa</taxon>
        <taxon>Arthropoda</taxon>
        <taxon>Hexapoda</taxon>
        <taxon>Insecta</taxon>
        <taxon>Pterygota</taxon>
        <taxon>Neoptera</taxon>
        <taxon>Endopterygota</taxon>
        <taxon>Diptera</taxon>
        <taxon>Nematocera</taxon>
        <taxon>Culicoidea</taxon>
        <taxon>Culicidae</taxon>
        <taxon>Anophelinae</taxon>
        <taxon>Anopheles</taxon>
    </lineage>
</organism>
<name>W5JTE2_ANODA</name>
<gene>
    <name evidence="3" type="ORF">AND_000530</name>
</gene>
<keyword evidence="5" id="KW-1185">Reference proteome</keyword>
<protein>
    <submittedName>
        <fullName evidence="3 4">Uncharacterized protein</fullName>
    </submittedName>
</protein>
<feature type="compositionally biased region" description="Low complexity" evidence="2">
    <location>
        <begin position="534"/>
        <end position="549"/>
    </location>
</feature>
<feature type="region of interest" description="Disordered" evidence="2">
    <location>
        <begin position="496"/>
        <end position="551"/>
    </location>
</feature>
<feature type="compositionally biased region" description="Polar residues" evidence="2">
    <location>
        <begin position="629"/>
        <end position="638"/>
    </location>
</feature>
<feature type="compositionally biased region" description="Basic and acidic residues" evidence="2">
    <location>
        <begin position="513"/>
        <end position="523"/>
    </location>
</feature>
<reference evidence="3 5" key="1">
    <citation type="journal article" date="2010" name="BMC Genomics">
        <title>Combination of measures distinguishes pre-miRNAs from other stem-loops in the genome of the newly sequenced Anopheles darlingi.</title>
        <authorList>
            <person name="Mendes N.D."/>
            <person name="Freitas A.T."/>
            <person name="Vasconcelos A.T."/>
            <person name="Sagot M.F."/>
        </authorList>
    </citation>
    <scope>NUCLEOTIDE SEQUENCE</scope>
</reference>
<feature type="coiled-coil region" evidence="1">
    <location>
        <begin position="174"/>
        <end position="225"/>
    </location>
</feature>